<comment type="caution">
    <text evidence="3">The sequence shown here is derived from an EMBL/GenBank/DDBJ whole genome shotgun (WGS) entry which is preliminary data.</text>
</comment>
<name>A0A927IG82_9BACT</name>
<dbReference type="AlphaFoldDB" id="A0A927IG82"/>
<feature type="signal peptide" evidence="1">
    <location>
        <begin position="1"/>
        <end position="26"/>
    </location>
</feature>
<dbReference type="InterPro" id="IPR026588">
    <property type="entry name" value="Choice_anch_A"/>
</dbReference>
<protein>
    <submittedName>
        <fullName evidence="3">VPDSG-CTERM sorting domain-containing protein</fullName>
    </submittedName>
</protein>
<dbReference type="NCBIfam" id="TIGR03778">
    <property type="entry name" value="VPDSG_CTERM"/>
    <property type="match status" value="1"/>
</dbReference>
<dbReference type="EMBL" id="JACYFG010000002">
    <property type="protein sequence ID" value="MBD5778110.1"/>
    <property type="molecule type" value="Genomic_DNA"/>
</dbReference>
<evidence type="ECO:0000256" key="1">
    <source>
        <dbReference type="SAM" id="SignalP"/>
    </source>
</evidence>
<sequence length="321" mass="32639">MNSLQRIVKASALACGITLSIASLHAINVNLDEAGGYNLVTWGDATLKNSDTEGRVAVGGNATFGSYSVGYSSTAGDPARAQLTVGGNLDGSGGGQVYNGSIYVGGNYTSPGYNLHSAAGSTTQSNLGKGNLPFNFDAAQAALLTKSTDWGALSATGSSTTQWGTLTLEGNEDGLNIFNIDAATLAAAHTFEIFVPTGAKALINVSGAVAEMSNMGFFGTHTAPKTLFNFFEATQLDMVGIGVTGSILAPLADLTFTSGNVDGQVIVNSFQGAQWGSGEMHDVIFEGDPNSPAPIPDTGSTLALIATALVGIVAVSRKLKG</sequence>
<organism evidence="3 4">
    <name type="scientific">Pelagicoccus enzymogenes</name>
    <dbReference type="NCBI Taxonomy" id="2773457"/>
    <lineage>
        <taxon>Bacteria</taxon>
        <taxon>Pseudomonadati</taxon>
        <taxon>Verrucomicrobiota</taxon>
        <taxon>Opitutia</taxon>
        <taxon>Puniceicoccales</taxon>
        <taxon>Pelagicoccaceae</taxon>
        <taxon>Pelagicoccus</taxon>
    </lineage>
</organism>
<proteinExistence type="predicted"/>
<dbReference type="Proteomes" id="UP000622317">
    <property type="component" value="Unassembled WGS sequence"/>
</dbReference>
<dbReference type="InterPro" id="IPR022288">
    <property type="entry name" value="VPDSG_CTERM"/>
</dbReference>
<keyword evidence="4" id="KW-1185">Reference proteome</keyword>
<feature type="domain" description="Choice-of-anchor A" evidence="2">
    <location>
        <begin position="31"/>
        <end position="281"/>
    </location>
</feature>
<dbReference type="NCBIfam" id="TIGR04215">
    <property type="entry name" value="choice_anch_A"/>
    <property type="match status" value="1"/>
</dbReference>
<evidence type="ECO:0000313" key="4">
    <source>
        <dbReference type="Proteomes" id="UP000622317"/>
    </source>
</evidence>
<reference evidence="3" key="1">
    <citation type="submission" date="2020-09" db="EMBL/GenBank/DDBJ databases">
        <title>Pelagicoccus enzymogenes sp. nov. with an EPS production, isolated from marine sediment.</title>
        <authorList>
            <person name="Feng X."/>
        </authorList>
    </citation>
    <scope>NUCLEOTIDE SEQUENCE</scope>
    <source>
        <strain evidence="3">NFK12</strain>
    </source>
</reference>
<accession>A0A927IG82</accession>
<dbReference type="Pfam" id="PF20597">
    <property type="entry name" value="pAdhesive_15"/>
    <property type="match status" value="1"/>
</dbReference>
<feature type="chain" id="PRO_5036850314" evidence="1">
    <location>
        <begin position="27"/>
        <end position="321"/>
    </location>
</feature>
<dbReference type="RefSeq" id="WP_191615235.1">
    <property type="nucleotide sequence ID" value="NZ_JACYFG010000002.1"/>
</dbReference>
<keyword evidence="1" id="KW-0732">Signal</keyword>
<gene>
    <name evidence="3" type="ORF">IEN85_01200</name>
</gene>
<evidence type="ECO:0000313" key="3">
    <source>
        <dbReference type="EMBL" id="MBD5778110.1"/>
    </source>
</evidence>
<evidence type="ECO:0000259" key="2">
    <source>
        <dbReference type="Pfam" id="PF20597"/>
    </source>
</evidence>